<dbReference type="EMBL" id="CDMW01000001">
    <property type="protein sequence ID" value="CEL89617.1"/>
    <property type="molecule type" value="Genomic_DNA"/>
</dbReference>
<dbReference type="RefSeq" id="WP_072073404.1">
    <property type="nucleotide sequence ID" value="NZ_CDMW01000001.1"/>
</dbReference>
<proteinExistence type="predicted"/>
<sequence length="231" mass="25706">MLHTFQADFYRFFRSKAVWITEFIFLLTTLSAVFGKLNAVQLIQAVSNAIGNNTFIIIILSMVVIGTDLNKQLYKNTLTSGVSRTSFFVSKALVMVCVTLLQLALYYSINFILAAILNGIGDLSATFLLQFILLFFVQCLTVIAWTAIISFILYLSKSMIAALGGYLFCASLTGALAQFYPKSLWLQHFTMSFDFETLQSSGVTLRIVLIALVLGTVFTAASLYTFHKKDL</sequence>
<dbReference type="Proteomes" id="UP000183504">
    <property type="component" value="Unassembled WGS sequence"/>
</dbReference>
<keyword evidence="1" id="KW-0472">Membrane</keyword>
<organism evidence="2 3">
    <name type="scientific">Streptococcus sanguinis</name>
    <dbReference type="NCBI Taxonomy" id="1305"/>
    <lineage>
        <taxon>Bacteria</taxon>
        <taxon>Bacillati</taxon>
        <taxon>Bacillota</taxon>
        <taxon>Bacilli</taxon>
        <taxon>Lactobacillales</taxon>
        <taxon>Streptococcaceae</taxon>
        <taxon>Streptococcus</taxon>
    </lineage>
</organism>
<protein>
    <submittedName>
        <fullName evidence="2">Putative ABC transporter permease</fullName>
    </submittedName>
</protein>
<feature type="transmembrane region" description="Helical" evidence="1">
    <location>
        <begin position="49"/>
        <end position="67"/>
    </location>
</feature>
<keyword evidence="1" id="KW-1133">Transmembrane helix</keyword>
<reference evidence="2 3" key="1">
    <citation type="submission" date="2015-01" db="EMBL/GenBank/DDBJ databases">
        <authorList>
            <person name="Pelicic Vladimir"/>
        </authorList>
    </citation>
    <scope>NUCLEOTIDE SEQUENCE [LARGE SCALE GENOMIC DNA]</scope>
    <source>
        <strain evidence="2 3">2908</strain>
    </source>
</reference>
<feature type="transmembrane region" description="Helical" evidence="1">
    <location>
        <begin position="88"/>
        <end position="107"/>
    </location>
</feature>
<evidence type="ECO:0000313" key="2">
    <source>
        <dbReference type="EMBL" id="CEL89617.1"/>
    </source>
</evidence>
<name>A0A0B7GND6_STRSA</name>
<feature type="transmembrane region" description="Helical" evidence="1">
    <location>
        <begin position="127"/>
        <end position="153"/>
    </location>
</feature>
<dbReference type="AlphaFoldDB" id="A0A0B7GND6"/>
<accession>A0A0B7GND6</accession>
<keyword evidence="1" id="KW-0812">Transmembrane</keyword>
<evidence type="ECO:0000256" key="1">
    <source>
        <dbReference type="SAM" id="Phobius"/>
    </source>
</evidence>
<feature type="transmembrane region" description="Helical" evidence="1">
    <location>
        <begin position="160"/>
        <end position="180"/>
    </location>
</feature>
<gene>
    <name evidence="2" type="ORF">SSV_0303</name>
</gene>
<feature type="transmembrane region" description="Helical" evidence="1">
    <location>
        <begin position="203"/>
        <end position="226"/>
    </location>
</feature>
<evidence type="ECO:0000313" key="3">
    <source>
        <dbReference type="Proteomes" id="UP000183504"/>
    </source>
</evidence>